<gene>
    <name evidence="1" type="ORF">NTJ_03994</name>
</gene>
<protein>
    <submittedName>
        <fullName evidence="1">Uncharacterized protein</fullName>
    </submittedName>
</protein>
<sequence length="117" mass="13826">MNEELKQNRNYLHKAFKRASELFVQETVRTPCNKDVIANRFKYLEDVSDRLFLLEEQVRNDLLIRKVSEEEFENELDKAEQFKELLIEHRSTFEKMVEQEAASEIVSASSINNGKSK</sequence>
<name>A0ABN7AJY8_9HEMI</name>
<accession>A0ABN7AJY8</accession>
<organism evidence="1 2">
    <name type="scientific">Nesidiocoris tenuis</name>
    <dbReference type="NCBI Taxonomy" id="355587"/>
    <lineage>
        <taxon>Eukaryota</taxon>
        <taxon>Metazoa</taxon>
        <taxon>Ecdysozoa</taxon>
        <taxon>Arthropoda</taxon>
        <taxon>Hexapoda</taxon>
        <taxon>Insecta</taxon>
        <taxon>Pterygota</taxon>
        <taxon>Neoptera</taxon>
        <taxon>Paraneoptera</taxon>
        <taxon>Hemiptera</taxon>
        <taxon>Heteroptera</taxon>
        <taxon>Panheteroptera</taxon>
        <taxon>Cimicomorpha</taxon>
        <taxon>Miridae</taxon>
        <taxon>Dicyphina</taxon>
        <taxon>Nesidiocoris</taxon>
    </lineage>
</organism>
<keyword evidence="2" id="KW-1185">Reference proteome</keyword>
<evidence type="ECO:0000313" key="2">
    <source>
        <dbReference type="Proteomes" id="UP001307889"/>
    </source>
</evidence>
<evidence type="ECO:0000313" key="1">
    <source>
        <dbReference type="EMBL" id="BES91186.1"/>
    </source>
</evidence>
<dbReference type="Proteomes" id="UP001307889">
    <property type="component" value="Chromosome 2"/>
</dbReference>
<proteinExistence type="predicted"/>
<reference evidence="1 2" key="1">
    <citation type="submission" date="2023-09" db="EMBL/GenBank/DDBJ databases">
        <title>Nesidiocoris tenuis whole genome shotgun sequence.</title>
        <authorList>
            <person name="Shibata T."/>
            <person name="Shimoda M."/>
            <person name="Kobayashi T."/>
            <person name="Uehara T."/>
        </authorList>
    </citation>
    <scope>NUCLEOTIDE SEQUENCE [LARGE SCALE GENOMIC DNA]</scope>
    <source>
        <strain evidence="1 2">Japan</strain>
    </source>
</reference>
<dbReference type="EMBL" id="AP028910">
    <property type="protein sequence ID" value="BES91186.1"/>
    <property type="molecule type" value="Genomic_DNA"/>
</dbReference>